<dbReference type="InterPro" id="IPR002104">
    <property type="entry name" value="Integrase_catalytic"/>
</dbReference>
<dbReference type="Gene3D" id="1.10.443.10">
    <property type="entry name" value="Intergrase catalytic core"/>
    <property type="match status" value="1"/>
</dbReference>
<keyword evidence="4" id="KW-1185">Reference proteome</keyword>
<reference evidence="3 4" key="1">
    <citation type="submission" date="2019-09" db="EMBL/GenBank/DDBJ databases">
        <title>Paraburkholderia podalyriae sp. nov., A South African Podalyria-associated rhizobium.</title>
        <authorList>
            <person name="Mavima L."/>
            <person name="Beukes C.W."/>
            <person name="Palmer M."/>
            <person name="De Meyer S.E."/>
            <person name="James E.K."/>
            <person name="Maluk M."/>
            <person name="Avontuur J.R."/>
            <person name="Chan W.Y."/>
            <person name="Venter S.N."/>
            <person name="Steenkamp E.T."/>
        </authorList>
    </citation>
    <scope>NUCLEOTIDE SEQUENCE [LARGE SCALE GENOMIC DNA]</scope>
    <source>
        <strain evidence="3 4">WC7.3b</strain>
    </source>
</reference>
<dbReference type="EMBL" id="VZQQ01000001">
    <property type="protein sequence ID" value="MBC8745213.1"/>
    <property type="molecule type" value="Genomic_DNA"/>
</dbReference>
<feature type="domain" description="Tyr recombinase" evidence="2">
    <location>
        <begin position="34"/>
        <end position="92"/>
    </location>
</feature>
<evidence type="ECO:0000259" key="2">
    <source>
        <dbReference type="Pfam" id="PF00589"/>
    </source>
</evidence>
<dbReference type="Pfam" id="PF00589">
    <property type="entry name" value="Phage_integrase"/>
    <property type="match status" value="1"/>
</dbReference>
<dbReference type="SUPFAM" id="SSF56349">
    <property type="entry name" value="DNA breaking-rejoining enzymes"/>
    <property type="match status" value="1"/>
</dbReference>
<evidence type="ECO:0000313" key="4">
    <source>
        <dbReference type="Proteomes" id="UP000736373"/>
    </source>
</evidence>
<dbReference type="InterPro" id="IPR011010">
    <property type="entry name" value="DNA_brk_join_enz"/>
</dbReference>
<keyword evidence="1" id="KW-0233">DNA recombination</keyword>
<protein>
    <submittedName>
        <fullName evidence="3">Tyrosine-type recombinase/integrase</fullName>
    </submittedName>
</protein>
<dbReference type="Proteomes" id="UP000736373">
    <property type="component" value="Unassembled WGS sequence"/>
</dbReference>
<dbReference type="InterPro" id="IPR013762">
    <property type="entry name" value="Integrase-like_cat_sf"/>
</dbReference>
<gene>
    <name evidence="3" type="ORF">F6X42_00795</name>
</gene>
<organism evidence="3 4">
    <name type="scientific">Paraburkholderia podalyriae</name>
    <dbReference type="NCBI Taxonomy" id="1938811"/>
    <lineage>
        <taxon>Bacteria</taxon>
        <taxon>Pseudomonadati</taxon>
        <taxon>Pseudomonadota</taxon>
        <taxon>Betaproteobacteria</taxon>
        <taxon>Burkholderiales</taxon>
        <taxon>Burkholderiaceae</taxon>
        <taxon>Paraburkholderia</taxon>
    </lineage>
</organism>
<name>A0ABR7PFQ7_9BURK</name>
<dbReference type="RefSeq" id="WP_187632377.1">
    <property type="nucleotide sequence ID" value="NZ_VZQQ01000001.1"/>
</dbReference>
<evidence type="ECO:0000313" key="3">
    <source>
        <dbReference type="EMBL" id="MBC8745213.1"/>
    </source>
</evidence>
<accession>A0ABR7PFQ7</accession>
<sequence length="119" mass="13472">MTEREAVVIEVQIIRAALERGTGTFRGRPIVNANTRSWRNALQEVGIGNFRWHDRRHCWASWLVQNGAPLYAVRGLGGWQTGQMVQRYAHLSPAILVDHAKTIDAMMIRHGTFAAQSHK</sequence>
<evidence type="ECO:0000256" key="1">
    <source>
        <dbReference type="ARBA" id="ARBA00023172"/>
    </source>
</evidence>
<proteinExistence type="predicted"/>
<comment type="caution">
    <text evidence="3">The sequence shown here is derived from an EMBL/GenBank/DDBJ whole genome shotgun (WGS) entry which is preliminary data.</text>
</comment>